<comment type="caution">
    <text evidence="1">The sequence shown here is derived from an EMBL/GenBank/DDBJ whole genome shotgun (WGS) entry which is preliminary data.</text>
</comment>
<protein>
    <recommendedName>
        <fullName evidence="3">HEAT repeat domain-containing protein</fullName>
    </recommendedName>
</protein>
<dbReference type="EMBL" id="QGTZ01000001">
    <property type="protein sequence ID" value="PWW44840.1"/>
    <property type="molecule type" value="Genomic_DNA"/>
</dbReference>
<evidence type="ECO:0000313" key="1">
    <source>
        <dbReference type="EMBL" id="PWW44840.1"/>
    </source>
</evidence>
<proteinExistence type="predicted"/>
<gene>
    <name evidence="1" type="ORF">DET56_10140</name>
</gene>
<dbReference type="RefSeq" id="WP_109997752.1">
    <property type="nucleotide sequence ID" value="NZ_QGTZ01000001.1"/>
</dbReference>
<accession>A0A855YGD1</accession>
<name>A0A855YGD1_9BACL</name>
<evidence type="ECO:0000313" key="2">
    <source>
        <dbReference type="Proteomes" id="UP000247078"/>
    </source>
</evidence>
<organism evidence="1 2">
    <name type="scientific">Paenibacillus pabuli</name>
    <dbReference type="NCBI Taxonomy" id="1472"/>
    <lineage>
        <taxon>Bacteria</taxon>
        <taxon>Bacillati</taxon>
        <taxon>Bacillota</taxon>
        <taxon>Bacilli</taxon>
        <taxon>Bacillales</taxon>
        <taxon>Paenibacillaceae</taxon>
        <taxon>Paenibacillus</taxon>
    </lineage>
</organism>
<evidence type="ECO:0008006" key="3">
    <source>
        <dbReference type="Google" id="ProtNLM"/>
    </source>
</evidence>
<dbReference type="Proteomes" id="UP000247078">
    <property type="component" value="Unassembled WGS sequence"/>
</dbReference>
<sequence>MSDMNHNNNEQPDLSAISGEEKLQALRDLIDLTDNHLTQQVLTIGMEPHEEDLIRIEAWRALGMAGSSALLGEILHAAARLVRDPEEDEDVQNYVLQTLALLPITEAEIKLAQEVLEGEAYILVKAAAFAILVAHQHVSGAKSALESLQSDPDFGASAKRVLHLN</sequence>
<dbReference type="AlphaFoldDB" id="A0A855YGD1"/>
<reference evidence="1 2" key="1">
    <citation type="submission" date="2018-05" db="EMBL/GenBank/DDBJ databases">
        <title>Freshwater and sediment microbial communities from various areas in North America, analyzing microbe dynamics in response to fracking.</title>
        <authorList>
            <person name="Lamendella R."/>
        </authorList>
    </citation>
    <scope>NUCLEOTIDE SEQUENCE [LARGE SCALE GENOMIC DNA]</scope>
    <source>
        <strain evidence="1 2">DB-3</strain>
    </source>
</reference>